<sequence length="96" mass="10505">MEKLNPQVSLLTAAQPLEPKQMEDVSQQQFDTWFFTSTETVSVVNAIEIVSVVDKLFKDSVAKVGGSEMELGRGMETYVKNSSSVTYALPDGSSLL</sequence>
<evidence type="ECO:0000313" key="1">
    <source>
        <dbReference type="EMBL" id="KAG2255984.1"/>
    </source>
</evidence>
<name>A0A8X7PUR2_BRACI</name>
<dbReference type="OrthoDB" id="10443817at2759"/>
<dbReference type="AlphaFoldDB" id="A0A8X7PUR2"/>
<protein>
    <submittedName>
        <fullName evidence="1">Uncharacterized protein</fullName>
    </submittedName>
</protein>
<dbReference type="Proteomes" id="UP000886595">
    <property type="component" value="Unassembled WGS sequence"/>
</dbReference>
<accession>A0A8X7PUR2</accession>
<keyword evidence="2" id="KW-1185">Reference proteome</keyword>
<gene>
    <name evidence="1" type="ORF">Bca52824_075278</name>
</gene>
<comment type="caution">
    <text evidence="1">The sequence shown here is derived from an EMBL/GenBank/DDBJ whole genome shotgun (WGS) entry which is preliminary data.</text>
</comment>
<evidence type="ECO:0000313" key="2">
    <source>
        <dbReference type="Proteomes" id="UP000886595"/>
    </source>
</evidence>
<proteinExistence type="predicted"/>
<reference evidence="1 2" key="1">
    <citation type="submission" date="2020-02" db="EMBL/GenBank/DDBJ databases">
        <authorList>
            <person name="Ma Q."/>
            <person name="Huang Y."/>
            <person name="Song X."/>
            <person name="Pei D."/>
        </authorList>
    </citation>
    <scope>NUCLEOTIDE SEQUENCE [LARGE SCALE GENOMIC DNA]</scope>
    <source>
        <strain evidence="1">Sxm20200214</strain>
        <tissue evidence="1">Leaf</tissue>
    </source>
</reference>
<organism evidence="1 2">
    <name type="scientific">Brassica carinata</name>
    <name type="common">Ethiopian mustard</name>
    <name type="synonym">Abyssinian cabbage</name>
    <dbReference type="NCBI Taxonomy" id="52824"/>
    <lineage>
        <taxon>Eukaryota</taxon>
        <taxon>Viridiplantae</taxon>
        <taxon>Streptophyta</taxon>
        <taxon>Embryophyta</taxon>
        <taxon>Tracheophyta</taxon>
        <taxon>Spermatophyta</taxon>
        <taxon>Magnoliopsida</taxon>
        <taxon>eudicotyledons</taxon>
        <taxon>Gunneridae</taxon>
        <taxon>Pentapetalae</taxon>
        <taxon>rosids</taxon>
        <taxon>malvids</taxon>
        <taxon>Brassicales</taxon>
        <taxon>Brassicaceae</taxon>
        <taxon>Brassiceae</taxon>
        <taxon>Brassica</taxon>
    </lineage>
</organism>
<dbReference type="EMBL" id="JAAMPC010000015">
    <property type="protein sequence ID" value="KAG2255984.1"/>
    <property type="molecule type" value="Genomic_DNA"/>
</dbReference>